<evidence type="ECO:0000313" key="7">
    <source>
        <dbReference type="Proteomes" id="UP001627154"/>
    </source>
</evidence>
<dbReference type="PANTHER" id="PTHR13243:SF1">
    <property type="entry name" value="NUCLEOLAR PROTEIN 16"/>
    <property type="match status" value="1"/>
</dbReference>
<dbReference type="PANTHER" id="PTHR13243">
    <property type="entry name" value="HSPC111 PROTEIN-RELATED"/>
    <property type="match status" value="1"/>
</dbReference>
<protein>
    <recommendedName>
        <fullName evidence="3">Nucleolar protein 16</fullName>
    </recommendedName>
</protein>
<name>A0ABD2XHN6_9HYME</name>
<dbReference type="AlphaFoldDB" id="A0ABD2XHN6"/>
<gene>
    <name evidence="6" type="ORF">TKK_002703</name>
</gene>
<evidence type="ECO:0000256" key="4">
    <source>
        <dbReference type="ARBA" id="ARBA00023242"/>
    </source>
</evidence>
<keyword evidence="4" id="KW-0539">Nucleus</keyword>
<evidence type="ECO:0000256" key="3">
    <source>
        <dbReference type="ARBA" id="ARBA00015522"/>
    </source>
</evidence>
<dbReference type="GO" id="GO:0005730">
    <property type="term" value="C:nucleolus"/>
    <property type="evidence" value="ECO:0007669"/>
    <property type="project" value="UniProtKB-SubCell"/>
</dbReference>
<evidence type="ECO:0000256" key="1">
    <source>
        <dbReference type="ARBA" id="ARBA00004604"/>
    </source>
</evidence>
<dbReference type="InterPro" id="IPR019002">
    <property type="entry name" value="Ribosome_biogenesis_Nop16"/>
</dbReference>
<evidence type="ECO:0000256" key="5">
    <source>
        <dbReference type="SAM" id="MobiDB-lite"/>
    </source>
</evidence>
<comment type="subcellular location">
    <subcellularLocation>
        <location evidence="1">Nucleus</location>
        <location evidence="1">Nucleolus</location>
    </subcellularLocation>
</comment>
<dbReference type="EMBL" id="JBJJXI010000023">
    <property type="protein sequence ID" value="KAL3404650.1"/>
    <property type="molecule type" value="Genomic_DNA"/>
</dbReference>
<feature type="region of interest" description="Disordered" evidence="5">
    <location>
        <begin position="168"/>
        <end position="194"/>
    </location>
</feature>
<keyword evidence="7" id="KW-1185">Reference proteome</keyword>
<sequence>MSSINKKRLRNRLNKLPSIECPQIKEAWDNRRSTRNNLLNMGLAYDPNKVIKMPDSTKDVLLKSIEKSGENYKNTKTIIPTKPYVAKSLEEDAKHPRVRLFRLPKNEVSFATYMLDKYGDDYKAMARDRKNHYQLTSNQIRAKINRFKSVPEQYAEYLVTKGEIVLDDPTPLGKIKPPPVYVEPSKPSSKKLKKKKKTSLLKSVWEEESILEDKFCDNLTEESEKDDKSENTVKSKKLQLFSDDDDESDNEAFGMNIDEDKDEDEDSTEGENEDSSEGENNDSENDDDNNDNHDDDDDAEDIILDNFKY</sequence>
<feature type="compositionally biased region" description="Acidic residues" evidence="5">
    <location>
        <begin position="257"/>
        <end position="303"/>
    </location>
</feature>
<comment type="caution">
    <text evidence="6">The sequence shown here is derived from an EMBL/GenBank/DDBJ whole genome shotgun (WGS) entry which is preliminary data.</text>
</comment>
<organism evidence="6 7">
    <name type="scientific">Trichogramma kaykai</name>
    <dbReference type="NCBI Taxonomy" id="54128"/>
    <lineage>
        <taxon>Eukaryota</taxon>
        <taxon>Metazoa</taxon>
        <taxon>Ecdysozoa</taxon>
        <taxon>Arthropoda</taxon>
        <taxon>Hexapoda</taxon>
        <taxon>Insecta</taxon>
        <taxon>Pterygota</taxon>
        <taxon>Neoptera</taxon>
        <taxon>Endopterygota</taxon>
        <taxon>Hymenoptera</taxon>
        <taxon>Apocrita</taxon>
        <taxon>Proctotrupomorpha</taxon>
        <taxon>Chalcidoidea</taxon>
        <taxon>Trichogrammatidae</taxon>
        <taxon>Trichogramma</taxon>
    </lineage>
</organism>
<proteinExistence type="inferred from homology"/>
<comment type="similarity">
    <text evidence="2">Belongs to the NOP16 family.</text>
</comment>
<evidence type="ECO:0000313" key="6">
    <source>
        <dbReference type="EMBL" id="KAL3404650.1"/>
    </source>
</evidence>
<accession>A0ABD2XHN6</accession>
<dbReference type="Proteomes" id="UP001627154">
    <property type="component" value="Unassembled WGS sequence"/>
</dbReference>
<evidence type="ECO:0000256" key="2">
    <source>
        <dbReference type="ARBA" id="ARBA00008479"/>
    </source>
</evidence>
<dbReference type="Pfam" id="PF09420">
    <property type="entry name" value="Nop16"/>
    <property type="match status" value="1"/>
</dbReference>
<reference evidence="6 7" key="1">
    <citation type="journal article" date="2024" name="bioRxiv">
        <title>A reference genome for Trichogramma kaykai: A tiny desert-dwelling parasitoid wasp with competing sex-ratio distorters.</title>
        <authorList>
            <person name="Culotta J."/>
            <person name="Lindsey A.R."/>
        </authorList>
    </citation>
    <scope>NUCLEOTIDE SEQUENCE [LARGE SCALE GENOMIC DNA]</scope>
    <source>
        <strain evidence="6 7">KSX58</strain>
    </source>
</reference>
<feature type="region of interest" description="Disordered" evidence="5">
    <location>
        <begin position="213"/>
        <end position="309"/>
    </location>
</feature>